<comment type="function">
    <text evidence="5">An accessory protein needed during the final step in the assembly of 30S ribosomal subunit, possibly for assembly of the head region. Essential for efficient processing of 16S rRNA. May be needed both before and after RbfA during the maturation of 16S rRNA. It has affinity for free ribosomal 30S subunits but not for 70S ribosomes.</text>
</comment>
<comment type="subunit">
    <text evidence="5">Binds ribosomal protein uS19.</text>
</comment>
<keyword evidence="3 5" id="KW-0698">rRNA processing</keyword>
<feature type="domain" description="Ribosome maturation factor RimM PRC barrel" evidence="8">
    <location>
        <begin position="125"/>
        <end position="192"/>
    </location>
</feature>
<evidence type="ECO:0000313" key="10">
    <source>
        <dbReference type="Proteomes" id="UP001500236"/>
    </source>
</evidence>
<dbReference type="NCBIfam" id="TIGR02273">
    <property type="entry name" value="16S_RimM"/>
    <property type="match status" value="1"/>
</dbReference>
<dbReference type="InterPro" id="IPR002676">
    <property type="entry name" value="RimM_N"/>
</dbReference>
<evidence type="ECO:0000256" key="2">
    <source>
        <dbReference type="ARBA" id="ARBA00022517"/>
    </source>
</evidence>
<feature type="domain" description="RimM N-terminal" evidence="7">
    <location>
        <begin position="27"/>
        <end position="111"/>
    </location>
</feature>
<dbReference type="PANTHER" id="PTHR33692">
    <property type="entry name" value="RIBOSOME MATURATION FACTOR RIMM"/>
    <property type="match status" value="1"/>
</dbReference>
<comment type="subcellular location">
    <subcellularLocation>
        <location evidence="5">Cytoplasm</location>
    </subcellularLocation>
</comment>
<evidence type="ECO:0000256" key="1">
    <source>
        <dbReference type="ARBA" id="ARBA00022490"/>
    </source>
</evidence>
<protein>
    <recommendedName>
        <fullName evidence="5">Ribosome maturation factor RimM</fullName>
    </recommendedName>
</protein>
<comment type="domain">
    <text evidence="5">The PRC barrel domain binds ribosomal protein uS19.</text>
</comment>
<evidence type="ECO:0000313" key="9">
    <source>
        <dbReference type="EMBL" id="GAA3073195.1"/>
    </source>
</evidence>
<dbReference type="SUPFAM" id="SSF50447">
    <property type="entry name" value="Translation proteins"/>
    <property type="match status" value="1"/>
</dbReference>
<evidence type="ECO:0000256" key="4">
    <source>
        <dbReference type="ARBA" id="ARBA00023186"/>
    </source>
</evidence>
<dbReference type="InterPro" id="IPR036976">
    <property type="entry name" value="RimM_N_sf"/>
</dbReference>
<dbReference type="InterPro" id="IPR056792">
    <property type="entry name" value="PRC_RimM"/>
</dbReference>
<name>A0ABP6M4C1_9MICC</name>
<feature type="region of interest" description="Disordered" evidence="6">
    <location>
        <begin position="1"/>
        <end position="22"/>
    </location>
</feature>
<evidence type="ECO:0000256" key="3">
    <source>
        <dbReference type="ARBA" id="ARBA00022552"/>
    </source>
</evidence>
<dbReference type="SUPFAM" id="SSF50346">
    <property type="entry name" value="PRC-barrel domain"/>
    <property type="match status" value="1"/>
</dbReference>
<evidence type="ECO:0000256" key="6">
    <source>
        <dbReference type="SAM" id="MobiDB-lite"/>
    </source>
</evidence>
<dbReference type="EMBL" id="BAAAVT010000019">
    <property type="protein sequence ID" value="GAA3073195.1"/>
    <property type="molecule type" value="Genomic_DNA"/>
</dbReference>
<dbReference type="InterPro" id="IPR011033">
    <property type="entry name" value="PRC_barrel-like_sf"/>
</dbReference>
<keyword evidence="10" id="KW-1185">Reference proteome</keyword>
<keyword evidence="4 5" id="KW-0143">Chaperone</keyword>
<dbReference type="InterPro" id="IPR009000">
    <property type="entry name" value="Transl_B-barrel_sf"/>
</dbReference>
<reference evidence="10" key="1">
    <citation type="journal article" date="2019" name="Int. J. Syst. Evol. Microbiol.">
        <title>The Global Catalogue of Microorganisms (GCM) 10K type strain sequencing project: providing services to taxonomists for standard genome sequencing and annotation.</title>
        <authorList>
            <consortium name="The Broad Institute Genomics Platform"/>
            <consortium name="The Broad Institute Genome Sequencing Center for Infectious Disease"/>
            <person name="Wu L."/>
            <person name="Ma J."/>
        </authorList>
    </citation>
    <scope>NUCLEOTIDE SEQUENCE [LARGE SCALE GENOMIC DNA]</scope>
    <source>
        <strain evidence="10">JCM 14309</strain>
    </source>
</reference>
<organism evidence="9 10">
    <name type="scientific">Nesterenkonia aethiopica</name>
    <dbReference type="NCBI Taxonomy" id="269144"/>
    <lineage>
        <taxon>Bacteria</taxon>
        <taxon>Bacillati</taxon>
        <taxon>Actinomycetota</taxon>
        <taxon>Actinomycetes</taxon>
        <taxon>Micrococcales</taxon>
        <taxon>Micrococcaceae</taxon>
        <taxon>Nesterenkonia</taxon>
    </lineage>
</organism>
<proteinExistence type="inferred from homology"/>
<keyword evidence="1 5" id="KW-0963">Cytoplasm</keyword>
<dbReference type="Pfam" id="PF01782">
    <property type="entry name" value="RimM"/>
    <property type="match status" value="1"/>
</dbReference>
<evidence type="ECO:0000256" key="5">
    <source>
        <dbReference type="HAMAP-Rule" id="MF_00014"/>
    </source>
</evidence>
<dbReference type="Gene3D" id="2.40.30.60">
    <property type="entry name" value="RimM"/>
    <property type="match status" value="1"/>
</dbReference>
<dbReference type="InterPro" id="IPR011961">
    <property type="entry name" value="RimM"/>
</dbReference>
<dbReference type="Proteomes" id="UP001500236">
    <property type="component" value="Unassembled WGS sequence"/>
</dbReference>
<dbReference type="Pfam" id="PF24986">
    <property type="entry name" value="PRC_RimM"/>
    <property type="match status" value="1"/>
</dbReference>
<keyword evidence="2 5" id="KW-0690">Ribosome biogenesis</keyword>
<dbReference type="RefSeq" id="WP_083277662.1">
    <property type="nucleotide sequence ID" value="NZ_BAAAVT010000019.1"/>
</dbReference>
<accession>A0ABP6M4C1</accession>
<gene>
    <name evidence="5 9" type="primary">rimM</name>
    <name evidence="9" type="ORF">GCM10010529_26480</name>
</gene>
<comment type="caution">
    <text evidence="9">The sequence shown here is derived from an EMBL/GenBank/DDBJ whole genome shotgun (WGS) entry which is preliminary data.</text>
</comment>
<comment type="similarity">
    <text evidence="5">Belongs to the RimM family.</text>
</comment>
<evidence type="ECO:0000259" key="7">
    <source>
        <dbReference type="Pfam" id="PF01782"/>
    </source>
</evidence>
<dbReference type="Gene3D" id="2.30.30.240">
    <property type="entry name" value="PRC-barrel domain"/>
    <property type="match status" value="1"/>
</dbReference>
<sequence length="193" mass="20899">MSTAQNGKRPETSDPQAPPETAERLRVARVGKPHGVRGEVTVQLFTDEPSERLAPGAELIRTPGRDTLDRSTTSLTVTGQRWNKSICLLRFAEVDDRDAAEALRGSFLHIDVPAEPEDDDGWYSHQIAGLRCVGPDGEELGTARELITGAAQDLLSVGTPSGEEVLVPFVVELVPEIDLEAQLIRLNPPAGLF</sequence>
<dbReference type="HAMAP" id="MF_00014">
    <property type="entry name" value="Ribosome_mat_RimM"/>
    <property type="match status" value="1"/>
</dbReference>
<evidence type="ECO:0000259" key="8">
    <source>
        <dbReference type="Pfam" id="PF24986"/>
    </source>
</evidence>
<dbReference type="PANTHER" id="PTHR33692:SF1">
    <property type="entry name" value="RIBOSOME MATURATION FACTOR RIMM"/>
    <property type="match status" value="1"/>
</dbReference>